<accession>A0ACC1KY91</accession>
<organism evidence="1 2">
    <name type="scientific">Coemansia helicoidea</name>
    <dbReference type="NCBI Taxonomy" id="1286919"/>
    <lineage>
        <taxon>Eukaryota</taxon>
        <taxon>Fungi</taxon>
        <taxon>Fungi incertae sedis</taxon>
        <taxon>Zoopagomycota</taxon>
        <taxon>Kickxellomycotina</taxon>
        <taxon>Kickxellomycetes</taxon>
        <taxon>Kickxellales</taxon>
        <taxon>Kickxellaceae</taxon>
        <taxon>Coemansia</taxon>
    </lineage>
</organism>
<name>A0ACC1KY91_9FUNG</name>
<gene>
    <name evidence="1" type="ORF">H4R21_004371</name>
</gene>
<reference evidence="1" key="1">
    <citation type="submission" date="2022-07" db="EMBL/GenBank/DDBJ databases">
        <title>Phylogenomic reconstructions and comparative analyses of Kickxellomycotina fungi.</title>
        <authorList>
            <person name="Reynolds N.K."/>
            <person name="Stajich J.E."/>
            <person name="Barry K."/>
            <person name="Grigoriev I.V."/>
            <person name="Crous P."/>
            <person name="Smith M.E."/>
        </authorList>
    </citation>
    <scope>NUCLEOTIDE SEQUENCE</scope>
    <source>
        <strain evidence="1">BCRC 34780</strain>
    </source>
</reference>
<proteinExistence type="predicted"/>
<sequence>MVARATIGRRVIACALQPALRGRGARQASVFLNSRGAAGSSGDAAVQVGQKPGAGAAARPEPVDPRLEVVDSGYGSLVVAKLPPYSQLHTRVGRILGQSPDAHTRPVARGAAVLLGRNAFSMEITTDSSAADVLLAPQRPGDVAVVPVSGAVGYFVRHGSLLAHTRFLTVSAWRGLGSAFHALAFDAVGGRGSMVLNSTGGLHRLVLQDGEHYFIDPRYVVAWSDSLTVAPVSGRPQPWRPTAGHPEPSVKRAASSPAAAATAPPAARVAPLVSSHPAVDNTVGAPARSPADPVQTASASGLSNGRGRRIADKILDAGVYPAWRAAVAGTRSAAYTVANALRTGSWTAAKATRTLAGVPDLYRVTGPGDIYVSTRLAPRIWTRATDALAAKSAA</sequence>
<evidence type="ECO:0000313" key="2">
    <source>
        <dbReference type="Proteomes" id="UP001140087"/>
    </source>
</evidence>
<dbReference type="Proteomes" id="UP001140087">
    <property type="component" value="Unassembled WGS sequence"/>
</dbReference>
<evidence type="ECO:0000313" key="1">
    <source>
        <dbReference type="EMBL" id="KAJ2797308.1"/>
    </source>
</evidence>
<comment type="caution">
    <text evidence="1">The sequence shown here is derived from an EMBL/GenBank/DDBJ whole genome shotgun (WGS) entry which is preliminary data.</text>
</comment>
<keyword evidence="2" id="KW-1185">Reference proteome</keyword>
<protein>
    <submittedName>
        <fullName evidence="1">Uncharacterized protein</fullName>
    </submittedName>
</protein>
<dbReference type="EMBL" id="JANBUN010001633">
    <property type="protein sequence ID" value="KAJ2797308.1"/>
    <property type="molecule type" value="Genomic_DNA"/>
</dbReference>